<proteinExistence type="predicted"/>
<feature type="region of interest" description="Disordered" evidence="1">
    <location>
        <begin position="240"/>
        <end position="279"/>
    </location>
</feature>
<dbReference type="SUPFAM" id="SSF109715">
    <property type="entry name" value="DEK C-terminal domain"/>
    <property type="match status" value="1"/>
</dbReference>
<dbReference type="Pfam" id="PF08766">
    <property type="entry name" value="DEK_C"/>
    <property type="match status" value="1"/>
</dbReference>
<dbReference type="SUPFAM" id="SSF47592">
    <property type="entry name" value="SWIB/MDM2 domain"/>
    <property type="match status" value="1"/>
</dbReference>
<feature type="region of interest" description="Disordered" evidence="1">
    <location>
        <begin position="301"/>
        <end position="337"/>
    </location>
</feature>
<feature type="compositionally biased region" description="Polar residues" evidence="1">
    <location>
        <begin position="261"/>
        <end position="274"/>
    </location>
</feature>
<dbReference type="SMART" id="SM00151">
    <property type="entry name" value="SWIB"/>
    <property type="match status" value="1"/>
</dbReference>
<feature type="region of interest" description="Disordered" evidence="1">
    <location>
        <begin position="61"/>
        <end position="111"/>
    </location>
</feature>
<dbReference type="InterPro" id="IPR036885">
    <property type="entry name" value="SWIB_MDM2_dom_sf"/>
</dbReference>
<protein>
    <submittedName>
        <fullName evidence="4">SFRICE_000394</fullName>
    </submittedName>
</protein>
<dbReference type="InterPro" id="IPR019835">
    <property type="entry name" value="SWIB_domain"/>
</dbReference>
<dbReference type="EMBL" id="ODYU01002556">
    <property type="protein sequence ID" value="SOQ40226.1"/>
    <property type="molecule type" value="Genomic_DNA"/>
</dbReference>
<feature type="domain" description="DM2" evidence="2">
    <location>
        <begin position="338"/>
        <end position="415"/>
    </location>
</feature>
<name>A0A2H1VHE6_SPOFR</name>
<sequence length="415" mass="47230">MSDSETEISEEVLHKEITEILKHASLENTSTKKVIQKLEKKLGADLSSKKKMIDQIVMDIVNNMESEDEEMDESSDEEPKKKPPPKKVKKEDEDDDDEERDDSNDSDWGSQVRRLFMNSECSDECSCTPEEEQLPTNIRRRIIRKHFADQPRKALILKRVAPDYSNDESELFGKLTAKKLRRVSQRDRDLLMMQINQMLLVRLYSIKTHQDKATQTAPVPLPQIQAKKLYRVNAVPNINMAPNQTPASAPIPPANDPEPEVSTSKETSENNTRADPSHMSHTHSFTILCYVALTLVASTHSGGKKKKAEEKKKKAAPKSKKDKTKKGGGVKKARKGSGYTRACKLSPALAELMGESELPRHEVVKRVWAIIKEKQLFDPNNRQYAICDKALFKVIGEETFHTFSMMKYLKNHFLD</sequence>
<feature type="compositionally biased region" description="Basic residues" evidence="1">
    <location>
        <begin position="313"/>
        <end position="335"/>
    </location>
</feature>
<evidence type="ECO:0000259" key="3">
    <source>
        <dbReference type="PROSITE" id="PS51998"/>
    </source>
</evidence>
<feature type="domain" description="DEK-C" evidence="3">
    <location>
        <begin position="7"/>
        <end position="62"/>
    </location>
</feature>
<evidence type="ECO:0000256" key="1">
    <source>
        <dbReference type="SAM" id="MobiDB-lite"/>
    </source>
</evidence>
<reference evidence="4" key="1">
    <citation type="submission" date="2016-07" db="EMBL/GenBank/DDBJ databases">
        <authorList>
            <person name="Bretaudeau A."/>
        </authorList>
    </citation>
    <scope>NUCLEOTIDE SEQUENCE</scope>
    <source>
        <strain evidence="4">Rice</strain>
        <tissue evidence="4">Whole body</tissue>
    </source>
</reference>
<dbReference type="AlphaFoldDB" id="A0A2H1VHE6"/>
<dbReference type="InterPro" id="IPR014876">
    <property type="entry name" value="DEK_C"/>
</dbReference>
<accession>A0A2H1VHE6</accession>
<organism evidence="4">
    <name type="scientific">Spodoptera frugiperda</name>
    <name type="common">Fall armyworm</name>
    <dbReference type="NCBI Taxonomy" id="7108"/>
    <lineage>
        <taxon>Eukaryota</taxon>
        <taxon>Metazoa</taxon>
        <taxon>Ecdysozoa</taxon>
        <taxon>Arthropoda</taxon>
        <taxon>Hexapoda</taxon>
        <taxon>Insecta</taxon>
        <taxon>Pterygota</taxon>
        <taxon>Neoptera</taxon>
        <taxon>Endopterygota</taxon>
        <taxon>Lepidoptera</taxon>
        <taxon>Glossata</taxon>
        <taxon>Ditrysia</taxon>
        <taxon>Noctuoidea</taxon>
        <taxon>Noctuidae</taxon>
        <taxon>Amphipyrinae</taxon>
        <taxon>Spodoptera</taxon>
    </lineage>
</organism>
<gene>
    <name evidence="4" type="ORF">SFRICE_000394</name>
</gene>
<dbReference type="PANTHER" id="PTHR13844">
    <property type="entry name" value="SWI/SNF-RELATED MATRIX-ASSOCIATED ACTIN-DEPENDENT REGULATOR OF CHROMATIN SUBFAMILY D"/>
    <property type="match status" value="1"/>
</dbReference>
<feature type="compositionally biased region" description="Acidic residues" evidence="1">
    <location>
        <begin position="92"/>
        <end position="105"/>
    </location>
</feature>
<evidence type="ECO:0000313" key="4">
    <source>
        <dbReference type="EMBL" id="SOQ40226.1"/>
    </source>
</evidence>
<evidence type="ECO:0000259" key="2">
    <source>
        <dbReference type="PROSITE" id="PS51925"/>
    </source>
</evidence>
<dbReference type="PROSITE" id="PS51998">
    <property type="entry name" value="DEK_C"/>
    <property type="match status" value="1"/>
</dbReference>
<dbReference type="CDD" id="cd10567">
    <property type="entry name" value="SWIB-MDM2_like"/>
    <property type="match status" value="1"/>
</dbReference>
<dbReference type="InterPro" id="IPR003121">
    <property type="entry name" value="SWIB_MDM2_domain"/>
</dbReference>
<dbReference type="Gene3D" id="1.10.245.10">
    <property type="entry name" value="SWIB/MDM2 domain"/>
    <property type="match status" value="1"/>
</dbReference>
<feature type="compositionally biased region" description="Acidic residues" evidence="1">
    <location>
        <begin position="65"/>
        <end position="76"/>
    </location>
</feature>
<dbReference type="Pfam" id="PF02201">
    <property type="entry name" value="SWIB"/>
    <property type="match status" value="1"/>
</dbReference>
<dbReference type="Gene3D" id="1.10.10.60">
    <property type="entry name" value="Homeodomain-like"/>
    <property type="match status" value="1"/>
</dbReference>
<dbReference type="PROSITE" id="PS51925">
    <property type="entry name" value="SWIB_MDM2"/>
    <property type="match status" value="1"/>
</dbReference>